<dbReference type="PANTHER" id="PTHR40112">
    <property type="entry name" value="H2HPP ISOMERASE"/>
    <property type="match status" value="1"/>
</dbReference>
<dbReference type="Pfam" id="PF07883">
    <property type="entry name" value="Cupin_2"/>
    <property type="match status" value="1"/>
</dbReference>
<dbReference type="AlphaFoldDB" id="A0A1Y1S433"/>
<dbReference type="STRING" id="1963862.B4O97_00625"/>
<accession>A0A1Y1S433</accession>
<dbReference type="InterPro" id="IPR052535">
    <property type="entry name" value="Bacilysin_H2HPP_isomerase"/>
</dbReference>
<protein>
    <recommendedName>
        <fullName evidence="1">Cupin type-2 domain-containing protein</fullName>
    </recommendedName>
</protein>
<dbReference type="Proteomes" id="UP000192343">
    <property type="component" value="Unassembled WGS sequence"/>
</dbReference>
<dbReference type="CDD" id="cd02238">
    <property type="entry name" value="cupin_KdgF"/>
    <property type="match status" value="1"/>
</dbReference>
<evidence type="ECO:0000259" key="1">
    <source>
        <dbReference type="Pfam" id="PF07883"/>
    </source>
</evidence>
<reference evidence="2 3" key="1">
    <citation type="submission" date="2017-03" db="EMBL/GenBank/DDBJ databases">
        <title>Draft Genome sequence of Marispirochaeta sp. strain JC444.</title>
        <authorList>
            <person name="Shivani Y."/>
            <person name="Subhash Y."/>
            <person name="Sasikala C."/>
            <person name="Ramana C."/>
        </authorList>
    </citation>
    <scope>NUCLEOTIDE SEQUENCE [LARGE SCALE GENOMIC DNA]</scope>
    <source>
        <strain evidence="2 3">JC444</strain>
    </source>
</reference>
<dbReference type="EMBL" id="MWQY01000001">
    <property type="protein sequence ID" value="ORC38294.1"/>
    <property type="molecule type" value="Genomic_DNA"/>
</dbReference>
<sequence length="116" mass="13397">MDALQNWKAFFNAEEMRKEVVEGDVVRYIYTGKHLQVVEYHFPPNKSFPAHSHDAHEQMGYVVSGKACFTVNGVTKDLFPGDWYHAPIGIEHEVRIYDEPTVLLDFFSPPRDDLRG</sequence>
<organism evidence="2 3">
    <name type="scientific">Marispirochaeta aestuarii</name>
    <dbReference type="NCBI Taxonomy" id="1963862"/>
    <lineage>
        <taxon>Bacteria</taxon>
        <taxon>Pseudomonadati</taxon>
        <taxon>Spirochaetota</taxon>
        <taxon>Spirochaetia</taxon>
        <taxon>Spirochaetales</taxon>
        <taxon>Spirochaetaceae</taxon>
        <taxon>Marispirochaeta</taxon>
    </lineage>
</organism>
<dbReference type="SUPFAM" id="SSF51182">
    <property type="entry name" value="RmlC-like cupins"/>
    <property type="match status" value="1"/>
</dbReference>
<dbReference type="InterPro" id="IPR011051">
    <property type="entry name" value="RmlC_Cupin_sf"/>
</dbReference>
<comment type="caution">
    <text evidence="2">The sequence shown here is derived from an EMBL/GenBank/DDBJ whole genome shotgun (WGS) entry which is preliminary data.</text>
</comment>
<keyword evidence="3" id="KW-1185">Reference proteome</keyword>
<evidence type="ECO:0000313" key="2">
    <source>
        <dbReference type="EMBL" id="ORC38294.1"/>
    </source>
</evidence>
<dbReference type="Gene3D" id="2.60.120.10">
    <property type="entry name" value="Jelly Rolls"/>
    <property type="match status" value="1"/>
</dbReference>
<proteinExistence type="predicted"/>
<dbReference type="OrthoDB" id="9811153at2"/>
<gene>
    <name evidence="2" type="ORF">B4O97_00625</name>
</gene>
<evidence type="ECO:0000313" key="3">
    <source>
        <dbReference type="Proteomes" id="UP000192343"/>
    </source>
</evidence>
<name>A0A1Y1S433_9SPIO</name>
<dbReference type="RefSeq" id="WP_083047281.1">
    <property type="nucleotide sequence ID" value="NZ_CAXXQO010000003.1"/>
</dbReference>
<feature type="domain" description="Cupin type-2" evidence="1">
    <location>
        <begin position="40"/>
        <end position="106"/>
    </location>
</feature>
<dbReference type="PANTHER" id="PTHR40112:SF1">
    <property type="entry name" value="H2HPP ISOMERASE"/>
    <property type="match status" value="1"/>
</dbReference>
<dbReference type="InterPro" id="IPR014710">
    <property type="entry name" value="RmlC-like_jellyroll"/>
</dbReference>
<dbReference type="InterPro" id="IPR013096">
    <property type="entry name" value="Cupin_2"/>
</dbReference>